<dbReference type="EMBL" id="VSRR010003351">
    <property type="protein sequence ID" value="MPC35814.1"/>
    <property type="molecule type" value="Genomic_DNA"/>
</dbReference>
<organism evidence="5 6">
    <name type="scientific">Portunus trituberculatus</name>
    <name type="common">Swimming crab</name>
    <name type="synonym">Neptunus trituberculatus</name>
    <dbReference type="NCBI Taxonomy" id="210409"/>
    <lineage>
        <taxon>Eukaryota</taxon>
        <taxon>Metazoa</taxon>
        <taxon>Ecdysozoa</taxon>
        <taxon>Arthropoda</taxon>
        <taxon>Crustacea</taxon>
        <taxon>Multicrustacea</taxon>
        <taxon>Malacostraca</taxon>
        <taxon>Eumalacostraca</taxon>
        <taxon>Eucarida</taxon>
        <taxon>Decapoda</taxon>
        <taxon>Pleocyemata</taxon>
        <taxon>Brachyura</taxon>
        <taxon>Eubrachyura</taxon>
        <taxon>Portunoidea</taxon>
        <taxon>Portunidae</taxon>
        <taxon>Portuninae</taxon>
        <taxon>Portunus</taxon>
    </lineage>
</organism>
<dbReference type="Proteomes" id="UP000324222">
    <property type="component" value="Unassembled WGS sequence"/>
</dbReference>
<keyword evidence="2" id="KW-1015">Disulfide bond</keyword>
<dbReference type="FunFam" id="2.20.100.10:FF:000026">
    <property type="entry name" value="Spondin 1"/>
    <property type="match status" value="1"/>
</dbReference>
<keyword evidence="3" id="KW-0325">Glycoprotein</keyword>
<protein>
    <submittedName>
        <fullName evidence="5">Thrombospondin type-1 domain-containing protein 7B</fullName>
    </submittedName>
</protein>
<evidence type="ECO:0000259" key="4">
    <source>
        <dbReference type="Pfam" id="PF19028"/>
    </source>
</evidence>
<comment type="caution">
    <text evidence="5">The sequence shown here is derived from an EMBL/GenBank/DDBJ whole genome shotgun (WGS) entry which is preliminary data.</text>
</comment>
<evidence type="ECO:0000256" key="3">
    <source>
        <dbReference type="ARBA" id="ARBA00023180"/>
    </source>
</evidence>
<evidence type="ECO:0000256" key="2">
    <source>
        <dbReference type="ARBA" id="ARBA00023157"/>
    </source>
</evidence>
<keyword evidence="6" id="KW-1185">Reference proteome</keyword>
<sequence length="66" mass="7617">MRAPRDCRVTEWAEWSPCSKTCGIGEQVRTRAVLRQSRRGGRACPSLQETTWCGSYRDCDLPHFAW</sequence>
<proteinExistence type="predicted"/>
<dbReference type="OrthoDB" id="6090599at2759"/>
<dbReference type="PANTHER" id="PTHR20920">
    <property type="entry name" value="RPE-SPONDIN"/>
    <property type="match status" value="1"/>
</dbReference>
<reference evidence="5 6" key="1">
    <citation type="submission" date="2019-05" db="EMBL/GenBank/DDBJ databases">
        <title>Another draft genome of Portunus trituberculatus and its Hox gene families provides insights of decapod evolution.</title>
        <authorList>
            <person name="Jeong J.-H."/>
            <person name="Song I."/>
            <person name="Kim S."/>
            <person name="Choi T."/>
            <person name="Kim D."/>
            <person name="Ryu S."/>
            <person name="Kim W."/>
        </authorList>
    </citation>
    <scope>NUCLEOTIDE SEQUENCE [LARGE SCALE GENOMIC DNA]</scope>
    <source>
        <tissue evidence="5">Muscle</tissue>
    </source>
</reference>
<dbReference type="SUPFAM" id="SSF82895">
    <property type="entry name" value="TSP-1 type 1 repeat"/>
    <property type="match status" value="1"/>
</dbReference>
<dbReference type="PANTHER" id="PTHR20920:SF5">
    <property type="entry name" value="SMB DOMAIN-CONTAINING PROTEIN"/>
    <property type="match status" value="1"/>
</dbReference>
<dbReference type="PROSITE" id="PS50092">
    <property type="entry name" value="TSP1"/>
    <property type="match status" value="1"/>
</dbReference>
<dbReference type="InterPro" id="IPR000884">
    <property type="entry name" value="TSP1_rpt"/>
</dbReference>
<feature type="domain" description="Spondin-like TSP1" evidence="4">
    <location>
        <begin position="7"/>
        <end position="57"/>
    </location>
</feature>
<keyword evidence="1" id="KW-0732">Signal</keyword>
<dbReference type="AlphaFoldDB" id="A0A5B7EU50"/>
<dbReference type="InterPro" id="IPR044004">
    <property type="entry name" value="TSP1_spondin_dom"/>
</dbReference>
<evidence type="ECO:0000313" key="5">
    <source>
        <dbReference type="EMBL" id="MPC35814.1"/>
    </source>
</evidence>
<evidence type="ECO:0000313" key="6">
    <source>
        <dbReference type="Proteomes" id="UP000324222"/>
    </source>
</evidence>
<gene>
    <name evidence="5" type="primary">THSD7B_1</name>
    <name evidence="5" type="ORF">E2C01_029251</name>
</gene>
<dbReference type="Gene3D" id="2.20.100.10">
    <property type="entry name" value="Thrombospondin type-1 (TSP1) repeat"/>
    <property type="match status" value="1"/>
</dbReference>
<dbReference type="Pfam" id="PF19028">
    <property type="entry name" value="TSP1_spondin"/>
    <property type="match status" value="1"/>
</dbReference>
<dbReference type="InterPro" id="IPR036383">
    <property type="entry name" value="TSP1_rpt_sf"/>
</dbReference>
<name>A0A5B7EU50_PORTR</name>
<evidence type="ECO:0000256" key="1">
    <source>
        <dbReference type="ARBA" id="ARBA00022729"/>
    </source>
</evidence>
<dbReference type="SMART" id="SM00209">
    <property type="entry name" value="TSP1"/>
    <property type="match status" value="1"/>
</dbReference>
<dbReference type="InterPro" id="IPR039942">
    <property type="entry name" value="SBSPO"/>
</dbReference>
<accession>A0A5B7EU50</accession>